<dbReference type="Gene3D" id="1.25.40.420">
    <property type="match status" value="1"/>
</dbReference>
<evidence type="ECO:0000259" key="4">
    <source>
        <dbReference type="PROSITE" id="PS50097"/>
    </source>
</evidence>
<dbReference type="EnsemblMetazoa" id="tetur24g00900.1">
    <property type="protein sequence ID" value="tetur24g00900.1"/>
    <property type="gene ID" value="tetur24g00900"/>
</dbReference>
<protein>
    <recommendedName>
        <fullName evidence="4">BTB domain-containing protein</fullName>
    </recommendedName>
</protein>
<dbReference type="CDD" id="cd18186">
    <property type="entry name" value="BTB_POZ_ZBTB_KLHL-like"/>
    <property type="match status" value="1"/>
</dbReference>
<evidence type="ECO:0000313" key="6">
    <source>
        <dbReference type="Proteomes" id="UP000015104"/>
    </source>
</evidence>
<evidence type="ECO:0000256" key="2">
    <source>
        <dbReference type="ARBA" id="ARBA00022737"/>
    </source>
</evidence>
<feature type="domain" description="BTB" evidence="4">
    <location>
        <begin position="35"/>
        <end position="101"/>
    </location>
</feature>
<dbReference type="PROSITE" id="PS50097">
    <property type="entry name" value="BTB"/>
    <property type="match status" value="1"/>
</dbReference>
<dbReference type="Gene3D" id="3.30.710.10">
    <property type="entry name" value="Potassium Channel Kv1.1, Chain A"/>
    <property type="match status" value="1"/>
</dbReference>
<dbReference type="InterPro" id="IPR000210">
    <property type="entry name" value="BTB/POZ_dom"/>
</dbReference>
<dbReference type="AlphaFoldDB" id="T1KWA1"/>
<dbReference type="SUPFAM" id="SSF117281">
    <property type="entry name" value="Kelch motif"/>
    <property type="match status" value="1"/>
</dbReference>
<dbReference type="InterPro" id="IPR015915">
    <property type="entry name" value="Kelch-typ_b-propeller"/>
</dbReference>
<proteinExistence type="predicted"/>
<dbReference type="PANTHER" id="PTHR24412:SF489">
    <property type="entry name" value="RING FINGER DOMAIN AND KELCH REPEAT-CONTAINING PROTEIN DDB_G0271372"/>
    <property type="match status" value="1"/>
</dbReference>
<reference evidence="5" key="2">
    <citation type="submission" date="2015-06" db="UniProtKB">
        <authorList>
            <consortium name="EnsemblMetazoa"/>
        </authorList>
    </citation>
    <scope>IDENTIFICATION</scope>
</reference>
<dbReference type="Gene3D" id="2.120.10.80">
    <property type="entry name" value="Kelch-type beta propeller"/>
    <property type="match status" value="1"/>
</dbReference>
<dbReference type="OrthoDB" id="19132at2759"/>
<dbReference type="InterPro" id="IPR011333">
    <property type="entry name" value="SKP1/BTB/POZ_sf"/>
</dbReference>
<dbReference type="Pfam" id="PF00651">
    <property type="entry name" value="BTB"/>
    <property type="match status" value="1"/>
</dbReference>
<organism evidence="5 6">
    <name type="scientific">Tetranychus urticae</name>
    <name type="common">Two-spotted spider mite</name>
    <dbReference type="NCBI Taxonomy" id="32264"/>
    <lineage>
        <taxon>Eukaryota</taxon>
        <taxon>Metazoa</taxon>
        <taxon>Ecdysozoa</taxon>
        <taxon>Arthropoda</taxon>
        <taxon>Chelicerata</taxon>
        <taxon>Arachnida</taxon>
        <taxon>Acari</taxon>
        <taxon>Acariformes</taxon>
        <taxon>Trombidiformes</taxon>
        <taxon>Prostigmata</taxon>
        <taxon>Eleutherengona</taxon>
        <taxon>Raphignathae</taxon>
        <taxon>Tetranychoidea</taxon>
        <taxon>Tetranychidae</taxon>
        <taxon>Tetranychus</taxon>
    </lineage>
</organism>
<dbReference type="SMART" id="SM00875">
    <property type="entry name" value="BACK"/>
    <property type="match status" value="1"/>
</dbReference>
<evidence type="ECO:0000313" key="5">
    <source>
        <dbReference type="EnsemblMetazoa" id="tetur24g00900.1"/>
    </source>
</evidence>
<dbReference type="SMART" id="SM00225">
    <property type="entry name" value="BTB"/>
    <property type="match status" value="1"/>
</dbReference>
<accession>T1KWA1</accession>
<evidence type="ECO:0000256" key="3">
    <source>
        <dbReference type="ARBA" id="ARBA00023203"/>
    </source>
</evidence>
<dbReference type="Proteomes" id="UP000015104">
    <property type="component" value="Unassembled WGS sequence"/>
</dbReference>
<keyword evidence="2" id="KW-0677">Repeat</keyword>
<dbReference type="eggNOG" id="KOG4441">
    <property type="taxonomic scope" value="Eukaryota"/>
</dbReference>
<keyword evidence="6" id="KW-1185">Reference proteome</keyword>
<dbReference type="Pfam" id="PF07707">
    <property type="entry name" value="BACK"/>
    <property type="match status" value="1"/>
</dbReference>
<reference evidence="6" key="1">
    <citation type="submission" date="2011-08" db="EMBL/GenBank/DDBJ databases">
        <authorList>
            <person name="Rombauts S."/>
        </authorList>
    </citation>
    <scope>NUCLEOTIDE SEQUENCE</scope>
    <source>
        <strain evidence="6">London</strain>
    </source>
</reference>
<name>T1KWA1_TETUR</name>
<dbReference type="EMBL" id="CAEY01000640">
    <property type="status" value="NOT_ANNOTATED_CDS"/>
    <property type="molecule type" value="Genomic_DNA"/>
</dbReference>
<dbReference type="PANTHER" id="PTHR24412">
    <property type="entry name" value="KELCH PROTEIN"/>
    <property type="match status" value="1"/>
</dbReference>
<dbReference type="HOGENOM" id="CLU_027383_0_0_1"/>
<sequence length="562" mass="64742">MATVDLCDNKTTVTVKIQQNASTGLSSAYKDRKFSDLIVVNNDKEYHVHKIILSSFIPQIDKMLSSGLAESTSLRIKLDHPTEIFDLIIDWAYCQPISVTKENALGLFHLSDYLDIPDLANESLSFLFDHFSNEVVVEIDHWINQIATLKARQLIDQYICENFCDIITTKSFLGYEVDTVYYMINLIGLNIESELQVFEAIIKWVTINANERLVHLPKLVSALHWTSIDINQFTNTIAQNFYIKLCKETRPIVLSAFESICYNSSDQIKDVNLIIGPRLKKLTNLYYLIKETDGTLTLRSFLNENISFPLVCDVNMTFNRCTDECTTECLIDSDKLILINWIKKTYRLTNHSVFSKLFGRNFEFKENGNVFLWKGNRPIVLKPNPEEVTRFHSVAPYKGQFYAVGSISNNFPRIVVVKFDPCDNVWTGVANGRQISKPVNQLKHVLYDNKLILFLDNSKYHIYDLESAKWTQHVGSGLWNRTADLHFTLHQSKLFLLSKVQLELYEFDSVEDTFKVVKGKPIKGANFVGLISTEMEAQLKEFNLQFRLLDSNNNLRKMLIRT</sequence>
<keyword evidence="3" id="KW-0009">Actin-binding</keyword>
<dbReference type="SUPFAM" id="SSF54695">
    <property type="entry name" value="POZ domain"/>
    <property type="match status" value="1"/>
</dbReference>
<keyword evidence="1" id="KW-0880">Kelch repeat</keyword>
<gene>
    <name evidence="5" type="primary">107367852</name>
</gene>
<dbReference type="InterPro" id="IPR011705">
    <property type="entry name" value="BACK"/>
</dbReference>
<evidence type="ECO:0000256" key="1">
    <source>
        <dbReference type="ARBA" id="ARBA00022441"/>
    </source>
</evidence>
<dbReference type="KEGG" id="tut:107367852"/>